<name>A0AAX4HKX7_9BACT</name>
<reference evidence="2 3" key="1">
    <citation type="submission" date="2023-11" db="EMBL/GenBank/DDBJ databases">
        <title>Peredibacter starrii A3.12.</title>
        <authorList>
            <person name="Mitchell R.J."/>
        </authorList>
    </citation>
    <scope>NUCLEOTIDE SEQUENCE [LARGE SCALE GENOMIC DNA]</scope>
    <source>
        <strain evidence="2 3">A3.12</strain>
    </source>
</reference>
<dbReference type="KEGG" id="psti:SOO65_14540"/>
<proteinExistence type="predicted"/>
<evidence type="ECO:0000259" key="1">
    <source>
        <dbReference type="Pfam" id="PF07238"/>
    </source>
</evidence>
<sequence>MERRFNLIKSDFEKHEKRILPRFPFCYLTFKSDDTSRVYEIKDISHTGMQLSLKEDGKDFATDTALKGHIHWLGKSLDIAGTVKWSTPNRIGVEFIKKRDVLDRVQNFLQMEEMVKRLKPLHKVDDGLEIPARLKYWLRSDGPVEIFVWQHNDGEMSKFQVLFLETFVEWEDGQGLKTGRILSKRNVDTPLITEDEWVFNIDPDADGDKLERIKTLVGLISIDLLPAETKTFLLRQLS</sequence>
<gene>
    <name evidence="2" type="ORF">SOO65_14540</name>
</gene>
<accession>A0AAX4HKX7</accession>
<keyword evidence="3" id="KW-1185">Reference proteome</keyword>
<dbReference type="GO" id="GO:0035438">
    <property type="term" value="F:cyclic-di-GMP binding"/>
    <property type="evidence" value="ECO:0007669"/>
    <property type="project" value="InterPro"/>
</dbReference>
<evidence type="ECO:0000313" key="2">
    <source>
        <dbReference type="EMBL" id="WPU63910.1"/>
    </source>
</evidence>
<dbReference type="RefSeq" id="WP_321391537.1">
    <property type="nucleotide sequence ID" value="NZ_CP139487.1"/>
</dbReference>
<dbReference type="Proteomes" id="UP001324634">
    <property type="component" value="Chromosome"/>
</dbReference>
<dbReference type="SUPFAM" id="SSF141371">
    <property type="entry name" value="PilZ domain-like"/>
    <property type="match status" value="1"/>
</dbReference>
<dbReference type="Pfam" id="PF07238">
    <property type="entry name" value="PilZ"/>
    <property type="match status" value="1"/>
</dbReference>
<dbReference type="InterPro" id="IPR009875">
    <property type="entry name" value="PilZ_domain"/>
</dbReference>
<protein>
    <submittedName>
        <fullName evidence="2">PilZ domain-containing protein</fullName>
    </submittedName>
</protein>
<feature type="domain" description="PilZ" evidence="1">
    <location>
        <begin position="29"/>
        <end position="98"/>
    </location>
</feature>
<organism evidence="2 3">
    <name type="scientific">Peredibacter starrii</name>
    <dbReference type="NCBI Taxonomy" id="28202"/>
    <lineage>
        <taxon>Bacteria</taxon>
        <taxon>Pseudomonadati</taxon>
        <taxon>Bdellovibrionota</taxon>
        <taxon>Bacteriovoracia</taxon>
        <taxon>Bacteriovoracales</taxon>
        <taxon>Bacteriovoracaceae</taxon>
        <taxon>Peredibacter</taxon>
    </lineage>
</organism>
<dbReference type="AlphaFoldDB" id="A0AAX4HKX7"/>
<dbReference type="EMBL" id="CP139487">
    <property type="protein sequence ID" value="WPU63910.1"/>
    <property type="molecule type" value="Genomic_DNA"/>
</dbReference>
<evidence type="ECO:0000313" key="3">
    <source>
        <dbReference type="Proteomes" id="UP001324634"/>
    </source>
</evidence>
<dbReference type="Gene3D" id="2.40.10.220">
    <property type="entry name" value="predicted glycosyltransferase like domains"/>
    <property type="match status" value="1"/>
</dbReference>